<dbReference type="Proteomes" id="UP001163223">
    <property type="component" value="Chromosome"/>
</dbReference>
<reference evidence="1" key="1">
    <citation type="submission" date="2022-11" db="EMBL/GenBank/DDBJ databases">
        <title>beta-Carotene-producing bacterium, Jeongeuplla avenae sp. nov., alleviates the salt stress of Arabidopsis seedlings.</title>
        <authorList>
            <person name="Jiang L."/>
            <person name="Lee J."/>
        </authorList>
    </citation>
    <scope>NUCLEOTIDE SEQUENCE</scope>
    <source>
        <strain evidence="1">DY_R2A_6</strain>
    </source>
</reference>
<dbReference type="EMBL" id="CP113520">
    <property type="protein sequence ID" value="WAJ28229.1"/>
    <property type="molecule type" value="Genomic_DNA"/>
</dbReference>
<sequence>MSFARGIEHVGMTVPTIEEGEAFFAKAFGAEVLYRVLPKSRPAQTGEDIGPVNGLEPGNAQRAISMLRIGTGANLELFEVDHPKGKPAGISTLGPTHFSIYVDDIAAAGQAVVAAGGSMLDGPQDCFQEESGPGNQLWFCRTPWGSLIELIHLPSPMTYVSGATKERFIPEPESGS</sequence>
<gene>
    <name evidence="1" type="ORF">OXU80_25985</name>
</gene>
<accession>A0ACD4NMZ2</accession>
<protein>
    <submittedName>
        <fullName evidence="1">VOC family protein</fullName>
    </submittedName>
</protein>
<organism evidence="1 2">
    <name type="scientific">Antarcticirhabdus aurantiaca</name>
    <dbReference type="NCBI Taxonomy" id="2606717"/>
    <lineage>
        <taxon>Bacteria</taxon>
        <taxon>Pseudomonadati</taxon>
        <taxon>Pseudomonadota</taxon>
        <taxon>Alphaproteobacteria</taxon>
        <taxon>Hyphomicrobiales</taxon>
        <taxon>Aurantimonadaceae</taxon>
        <taxon>Antarcticirhabdus</taxon>
    </lineage>
</organism>
<evidence type="ECO:0000313" key="1">
    <source>
        <dbReference type="EMBL" id="WAJ28229.1"/>
    </source>
</evidence>
<name>A0ACD4NMZ2_9HYPH</name>
<proteinExistence type="predicted"/>
<keyword evidence="2" id="KW-1185">Reference proteome</keyword>
<evidence type="ECO:0000313" key="2">
    <source>
        <dbReference type="Proteomes" id="UP001163223"/>
    </source>
</evidence>